<protein>
    <submittedName>
        <fullName evidence="3">Uncharacterized protein</fullName>
    </submittedName>
</protein>
<evidence type="ECO:0000313" key="3">
    <source>
        <dbReference type="EMBL" id="PHH75050.1"/>
    </source>
</evidence>
<dbReference type="AlphaFoldDB" id="A0A2C5Z5I4"/>
<name>A0A2C5Z5I4_9HYPO</name>
<organism evidence="3 4">
    <name type="scientific">Ophiocordyceps camponoti-rufipedis</name>
    <dbReference type="NCBI Taxonomy" id="2004952"/>
    <lineage>
        <taxon>Eukaryota</taxon>
        <taxon>Fungi</taxon>
        <taxon>Dikarya</taxon>
        <taxon>Ascomycota</taxon>
        <taxon>Pezizomycotina</taxon>
        <taxon>Sordariomycetes</taxon>
        <taxon>Hypocreomycetidae</taxon>
        <taxon>Hypocreales</taxon>
        <taxon>Ophiocordycipitaceae</taxon>
        <taxon>Ophiocordyceps</taxon>
    </lineage>
</organism>
<evidence type="ECO:0000313" key="4">
    <source>
        <dbReference type="Proteomes" id="UP000226431"/>
    </source>
</evidence>
<feature type="compositionally biased region" description="Polar residues" evidence="1">
    <location>
        <begin position="102"/>
        <end position="111"/>
    </location>
</feature>
<gene>
    <name evidence="3" type="ORF">CDD80_2667</name>
</gene>
<accession>A0A2C5Z5I4</accession>
<feature type="chain" id="PRO_5012722318" evidence="2">
    <location>
        <begin position="18"/>
        <end position="237"/>
    </location>
</feature>
<keyword evidence="2" id="KW-0732">Signal</keyword>
<feature type="region of interest" description="Disordered" evidence="1">
    <location>
        <begin position="79"/>
        <end position="127"/>
    </location>
</feature>
<feature type="compositionally biased region" description="Low complexity" evidence="1">
    <location>
        <begin position="224"/>
        <end position="237"/>
    </location>
</feature>
<feature type="signal peptide" evidence="2">
    <location>
        <begin position="1"/>
        <end position="17"/>
    </location>
</feature>
<feature type="compositionally biased region" description="Pro residues" evidence="1">
    <location>
        <begin position="112"/>
        <end position="121"/>
    </location>
</feature>
<evidence type="ECO:0000256" key="1">
    <source>
        <dbReference type="SAM" id="MobiDB-lite"/>
    </source>
</evidence>
<keyword evidence="4" id="KW-1185">Reference proteome</keyword>
<evidence type="ECO:0000256" key="2">
    <source>
        <dbReference type="SAM" id="SignalP"/>
    </source>
</evidence>
<feature type="region of interest" description="Disordered" evidence="1">
    <location>
        <begin position="185"/>
        <end position="237"/>
    </location>
</feature>
<reference evidence="3 4" key="1">
    <citation type="submission" date="2017-06" db="EMBL/GenBank/DDBJ databases">
        <title>Ant-infecting Ophiocordyceps genomes reveal a high diversity of potential behavioral manipulation genes and a possible major role for enterotoxins.</title>
        <authorList>
            <person name="De Bekker C."/>
            <person name="Evans H.C."/>
            <person name="Brachmann A."/>
            <person name="Hughes D.P."/>
        </authorList>
    </citation>
    <scope>NUCLEOTIDE SEQUENCE [LARGE SCALE GENOMIC DNA]</scope>
    <source>
        <strain evidence="3 4">Map16</strain>
    </source>
</reference>
<comment type="caution">
    <text evidence="3">The sequence shown here is derived from an EMBL/GenBank/DDBJ whole genome shotgun (WGS) entry which is preliminary data.</text>
</comment>
<feature type="compositionally biased region" description="Basic and acidic residues" evidence="1">
    <location>
        <begin position="79"/>
        <end position="88"/>
    </location>
</feature>
<feature type="compositionally biased region" description="Low complexity" evidence="1">
    <location>
        <begin position="203"/>
        <end position="217"/>
    </location>
</feature>
<sequence>MLWHTLLVTLLWCIVHAAPMSSGIWDNELAASGSGETARAETAPKRKAYWDSSSEEEAIQSLMDKGVIKPSSSVYHSRYIDRDSEGTRRPKRPRITSLDRYPSQQGSSQLPPTKPFLPPANPWGKLRPQMRWNDAKKFSETERKILWKASHANTRFRDHPRRPLKLDLASMWNDASELQPMIPMKRKKRMDIRFSPNTPYMDSSSSSSASSSHSPLSTAWDQGTSTEQQSSSSNAEA</sequence>
<dbReference type="Proteomes" id="UP000226431">
    <property type="component" value="Unassembled WGS sequence"/>
</dbReference>
<proteinExistence type="predicted"/>
<dbReference type="EMBL" id="NJES01000238">
    <property type="protein sequence ID" value="PHH75050.1"/>
    <property type="molecule type" value="Genomic_DNA"/>
</dbReference>